<comment type="similarity">
    <text evidence="2 8">Belongs to the 4-toluene sulfonate uptake permease (TSUP) (TC 2.A.102) family.</text>
</comment>
<evidence type="ECO:0000256" key="6">
    <source>
        <dbReference type="ARBA" id="ARBA00022989"/>
    </source>
</evidence>
<feature type="transmembrane region" description="Helical" evidence="8">
    <location>
        <begin position="162"/>
        <end position="181"/>
    </location>
</feature>
<reference evidence="9 10" key="1">
    <citation type="submission" date="2020-06" db="EMBL/GenBank/DDBJ databases">
        <authorList>
            <person name="Criscuolo A."/>
        </authorList>
    </citation>
    <scope>NUCLEOTIDE SEQUENCE [LARGE SCALE GENOMIC DNA]</scope>
    <source>
        <strain evidence="10">CIP 110025</strain>
    </source>
</reference>
<accession>A0A6V6Z5K4</accession>
<dbReference type="PANTHER" id="PTHR30269">
    <property type="entry name" value="TRANSMEMBRANE PROTEIN YFCA"/>
    <property type="match status" value="1"/>
</dbReference>
<feature type="transmembrane region" description="Helical" evidence="8">
    <location>
        <begin position="47"/>
        <end position="69"/>
    </location>
</feature>
<dbReference type="PANTHER" id="PTHR30269:SF0">
    <property type="entry name" value="MEMBRANE TRANSPORTER PROTEIN YFCA-RELATED"/>
    <property type="match status" value="1"/>
</dbReference>
<feature type="transmembrane region" description="Helical" evidence="8">
    <location>
        <begin position="193"/>
        <end position="218"/>
    </location>
</feature>
<sequence length="262" mass="28472">MEYKFLMDSYIIILLCLAAFAAGFIDAIVGGGGLIQTPMGLILLPNLPVSTVVGTLKIPAFSGTAFAAFQYLKKVVIQWKLLLIMMGLAIPSAFLGSTILTLVSNDFMKPLLLVVLSLLFVYTYAKKNFGQHVAKDHSYKTQILYAVFISIIVGFYDGFIGPGTGSFFVVAFIALMGFDFLHASANAKMVNLATNFGSICLFAIKGKIIWTIAIPMAISNGLGGWLGAKLAINKGNGFIRIFFLIVVIGTLIRFAYDVFYKK</sequence>
<dbReference type="InterPro" id="IPR002781">
    <property type="entry name" value="TM_pro_TauE-like"/>
</dbReference>
<feature type="transmembrane region" description="Helical" evidence="8">
    <location>
        <begin position="238"/>
        <end position="256"/>
    </location>
</feature>
<gene>
    <name evidence="9" type="primary">yfcA</name>
    <name evidence="9" type="ORF">FLACHUCJ7_03128</name>
</gene>
<dbReference type="EMBL" id="CAIJDO010000184">
    <property type="protein sequence ID" value="CAD0007053.1"/>
    <property type="molecule type" value="Genomic_DNA"/>
</dbReference>
<keyword evidence="7 8" id="KW-0472">Membrane</keyword>
<organism evidence="9 10">
    <name type="scientific">Flavobacterium chungangense</name>
    <dbReference type="NCBI Taxonomy" id="554283"/>
    <lineage>
        <taxon>Bacteria</taxon>
        <taxon>Pseudomonadati</taxon>
        <taxon>Bacteroidota</taxon>
        <taxon>Flavobacteriia</taxon>
        <taxon>Flavobacteriales</taxon>
        <taxon>Flavobacteriaceae</taxon>
        <taxon>Flavobacterium</taxon>
    </lineage>
</organism>
<comment type="caution">
    <text evidence="9">The sequence shown here is derived from an EMBL/GenBank/DDBJ whole genome shotgun (WGS) entry which is preliminary data.</text>
</comment>
<keyword evidence="5 8" id="KW-0812">Transmembrane</keyword>
<evidence type="ECO:0000256" key="2">
    <source>
        <dbReference type="ARBA" id="ARBA00009142"/>
    </source>
</evidence>
<dbReference type="Proteomes" id="UP000556700">
    <property type="component" value="Unassembled WGS sequence"/>
</dbReference>
<feature type="transmembrane region" description="Helical" evidence="8">
    <location>
        <begin position="81"/>
        <end position="101"/>
    </location>
</feature>
<dbReference type="InterPro" id="IPR052017">
    <property type="entry name" value="TSUP"/>
</dbReference>
<dbReference type="Pfam" id="PF01925">
    <property type="entry name" value="TauE"/>
    <property type="match status" value="1"/>
</dbReference>
<feature type="transmembrane region" description="Helical" evidence="8">
    <location>
        <begin position="12"/>
        <end position="35"/>
    </location>
</feature>
<evidence type="ECO:0000256" key="8">
    <source>
        <dbReference type="RuleBase" id="RU363041"/>
    </source>
</evidence>
<keyword evidence="6 8" id="KW-1133">Transmembrane helix</keyword>
<evidence type="ECO:0000313" key="9">
    <source>
        <dbReference type="EMBL" id="CAD0007053.1"/>
    </source>
</evidence>
<evidence type="ECO:0000313" key="10">
    <source>
        <dbReference type="Proteomes" id="UP000556700"/>
    </source>
</evidence>
<comment type="subcellular location">
    <subcellularLocation>
        <location evidence="1 8">Cell membrane</location>
        <topology evidence="1 8">Multi-pass membrane protein</topology>
    </subcellularLocation>
</comment>
<proteinExistence type="inferred from homology"/>
<dbReference type="GO" id="GO:0005886">
    <property type="term" value="C:plasma membrane"/>
    <property type="evidence" value="ECO:0007669"/>
    <property type="project" value="UniProtKB-SubCell"/>
</dbReference>
<evidence type="ECO:0000256" key="1">
    <source>
        <dbReference type="ARBA" id="ARBA00004651"/>
    </source>
</evidence>
<evidence type="ECO:0000256" key="7">
    <source>
        <dbReference type="ARBA" id="ARBA00023136"/>
    </source>
</evidence>
<evidence type="ECO:0000256" key="5">
    <source>
        <dbReference type="ARBA" id="ARBA00022692"/>
    </source>
</evidence>
<keyword evidence="3" id="KW-0813">Transport</keyword>
<keyword evidence="4 8" id="KW-1003">Cell membrane</keyword>
<name>A0A6V6Z5K4_9FLAO</name>
<dbReference type="AlphaFoldDB" id="A0A6V6Z5K4"/>
<evidence type="ECO:0000256" key="3">
    <source>
        <dbReference type="ARBA" id="ARBA00022448"/>
    </source>
</evidence>
<feature type="transmembrane region" description="Helical" evidence="8">
    <location>
        <begin position="137"/>
        <end position="156"/>
    </location>
</feature>
<evidence type="ECO:0000256" key="4">
    <source>
        <dbReference type="ARBA" id="ARBA00022475"/>
    </source>
</evidence>
<protein>
    <recommendedName>
        <fullName evidence="8">Probable membrane transporter protein</fullName>
    </recommendedName>
</protein>
<keyword evidence="10" id="KW-1185">Reference proteome</keyword>
<feature type="transmembrane region" description="Helical" evidence="8">
    <location>
        <begin position="107"/>
        <end position="125"/>
    </location>
</feature>